<keyword evidence="1" id="KW-0547">Nucleotide-binding</keyword>
<feature type="domain" description="DNA mismatch repair proteins mutS family" evidence="5">
    <location>
        <begin position="405"/>
        <end position="595"/>
    </location>
</feature>
<dbReference type="AlphaFoldDB" id="A0A6C0FA53"/>
<dbReference type="GO" id="GO:0006298">
    <property type="term" value="P:mismatch repair"/>
    <property type="evidence" value="ECO:0007669"/>
    <property type="project" value="InterPro"/>
</dbReference>
<keyword evidence="3" id="KW-0238">DNA-binding</keyword>
<feature type="transmembrane region" description="Helical" evidence="4">
    <location>
        <begin position="167"/>
        <end position="188"/>
    </location>
</feature>
<dbReference type="InterPro" id="IPR000432">
    <property type="entry name" value="DNA_mismatch_repair_MutS_C"/>
</dbReference>
<reference evidence="6" key="1">
    <citation type="journal article" date="2020" name="Nature">
        <title>Giant virus diversity and host interactions through global metagenomics.</title>
        <authorList>
            <person name="Schulz F."/>
            <person name="Roux S."/>
            <person name="Paez-Espino D."/>
            <person name="Jungbluth S."/>
            <person name="Walsh D.A."/>
            <person name="Denef V.J."/>
            <person name="McMahon K.D."/>
            <person name="Konstantinidis K.T."/>
            <person name="Eloe-Fadrosh E.A."/>
            <person name="Kyrpides N.C."/>
            <person name="Woyke T."/>
        </authorList>
    </citation>
    <scope>NUCLEOTIDE SEQUENCE</scope>
    <source>
        <strain evidence="6">GVMAG-S-ERX556049-19</strain>
    </source>
</reference>
<dbReference type="Gene3D" id="3.40.50.300">
    <property type="entry name" value="P-loop containing nucleotide triphosphate hydrolases"/>
    <property type="match status" value="1"/>
</dbReference>
<dbReference type="PANTHER" id="PTHR11361:SF146">
    <property type="entry name" value="DNA MISMATCH REPAIR PROTEINS MUTS FAMILY DOMAIN-CONTAINING PROTEIN"/>
    <property type="match status" value="1"/>
</dbReference>
<proteinExistence type="predicted"/>
<dbReference type="SUPFAM" id="SSF52540">
    <property type="entry name" value="P-loop containing nucleoside triphosphate hydrolases"/>
    <property type="match status" value="1"/>
</dbReference>
<accession>A0A6C0FA53</accession>
<dbReference type="PIRSF" id="PIRSF037677">
    <property type="entry name" value="DNA_mis_repair_Msh6"/>
    <property type="match status" value="1"/>
</dbReference>
<keyword evidence="4" id="KW-0812">Transmembrane</keyword>
<keyword evidence="4" id="KW-1133">Transmembrane helix</keyword>
<dbReference type="SMART" id="SM00534">
    <property type="entry name" value="MUTSac"/>
    <property type="match status" value="1"/>
</dbReference>
<dbReference type="GO" id="GO:0005524">
    <property type="term" value="F:ATP binding"/>
    <property type="evidence" value="ECO:0007669"/>
    <property type="project" value="UniProtKB-KW"/>
</dbReference>
<evidence type="ECO:0000313" key="6">
    <source>
        <dbReference type="EMBL" id="QHT38092.1"/>
    </source>
</evidence>
<evidence type="ECO:0000256" key="1">
    <source>
        <dbReference type="ARBA" id="ARBA00022741"/>
    </source>
</evidence>
<evidence type="ECO:0000256" key="4">
    <source>
        <dbReference type="SAM" id="Phobius"/>
    </source>
</evidence>
<evidence type="ECO:0000256" key="3">
    <source>
        <dbReference type="ARBA" id="ARBA00023125"/>
    </source>
</evidence>
<protein>
    <recommendedName>
        <fullName evidence="5">DNA mismatch repair proteins mutS family domain-containing protein</fullName>
    </recommendedName>
</protein>
<evidence type="ECO:0000259" key="5">
    <source>
        <dbReference type="SMART" id="SM00534"/>
    </source>
</evidence>
<organism evidence="6">
    <name type="scientific">viral metagenome</name>
    <dbReference type="NCBI Taxonomy" id="1070528"/>
    <lineage>
        <taxon>unclassified sequences</taxon>
        <taxon>metagenomes</taxon>
        <taxon>organismal metagenomes</taxon>
    </lineage>
</organism>
<dbReference type="PANTHER" id="PTHR11361">
    <property type="entry name" value="DNA MISMATCH REPAIR PROTEIN MUTS FAMILY MEMBER"/>
    <property type="match status" value="1"/>
</dbReference>
<dbReference type="GO" id="GO:0030983">
    <property type="term" value="F:mismatched DNA binding"/>
    <property type="evidence" value="ECO:0007669"/>
    <property type="project" value="InterPro"/>
</dbReference>
<keyword evidence="2" id="KW-0067">ATP-binding</keyword>
<evidence type="ECO:0000256" key="2">
    <source>
        <dbReference type="ARBA" id="ARBA00022840"/>
    </source>
</evidence>
<dbReference type="InterPro" id="IPR017261">
    <property type="entry name" value="DNA_mismatch_repair_MutS/MSH"/>
</dbReference>
<dbReference type="Pfam" id="PF00488">
    <property type="entry name" value="MutS_V"/>
    <property type="match status" value="1"/>
</dbReference>
<name>A0A6C0FA53_9ZZZZ</name>
<dbReference type="GO" id="GO:0140664">
    <property type="term" value="F:ATP-dependent DNA damage sensor activity"/>
    <property type="evidence" value="ECO:0007669"/>
    <property type="project" value="InterPro"/>
</dbReference>
<dbReference type="InterPro" id="IPR045076">
    <property type="entry name" value="MutS"/>
</dbReference>
<keyword evidence="4" id="KW-0472">Membrane</keyword>
<dbReference type="EMBL" id="MN738825">
    <property type="protein sequence ID" value="QHT38092.1"/>
    <property type="molecule type" value="Genomic_DNA"/>
</dbReference>
<dbReference type="InterPro" id="IPR027417">
    <property type="entry name" value="P-loop_NTPase"/>
</dbReference>
<dbReference type="GO" id="GO:0032301">
    <property type="term" value="C:MutSalpha complex"/>
    <property type="evidence" value="ECO:0007669"/>
    <property type="project" value="TreeGrafter"/>
</dbReference>
<sequence>MDFLSNLQNYFNPPPKNTMKKEEKLIIETSFKLPIEYLNEADIKEIPNHVSTDLELLNNPNPEEKNMYQLLFQPTNEFGEQLLHKWNSKYTTNTKFLQESQYLIQSMNQYRENMNNEEVNIHGITTLWKNTKKNNFFHEKYNYVDWDIIKHLNHSSLFLQILSCIHILSPIFSFIFPLLLLIFPFIILKIQGIPISVNLYVSTLKTVAKSHIIGKILTNAGSLDYQKLLYLCFYVGFYLLQIYQNVNTCKSFYKNITLINEDIIECRRFVQYSKRSIDNFICNSSNCSQYGGFNNELVYHQDILEKLENEMKHVTSFQVSLHKFSNMGNMLKIYYGLYSNKEYENTLQYCIGFEGYINNLSGLHNNICNKHLSFASYDSEKCTMKKQYYPAINHTKPIKNDVSLNKNMIISAPNKAGKTTILKSTLMNVIFSQQIGCGFYESCNMTPYSHIHSYLNIPDTSGRDSLFQAESRRCKEIIDSIQKSHTNNEKHFCIFDELYSGTNPEEAVKSANAFLKYLQTFSNVDFMLTTHYKKICKNFKKSGKIENYKMSVSINKDGSFNYNYQLKKGISNIKGGIRVLKDMEYPEEILKEFED</sequence>